<proteinExistence type="predicted"/>
<organism evidence="1">
    <name type="scientific">Myoviridae sp. ctCo31</name>
    <dbReference type="NCBI Taxonomy" id="2825053"/>
    <lineage>
        <taxon>Viruses</taxon>
        <taxon>Duplodnaviria</taxon>
        <taxon>Heunggongvirae</taxon>
        <taxon>Uroviricota</taxon>
        <taxon>Caudoviricetes</taxon>
    </lineage>
</organism>
<sequence>MTQENIFEAAFEYYSTLEESFNQEEIENI</sequence>
<dbReference type="EMBL" id="BK016109">
    <property type="protein sequence ID" value="DAF95549.1"/>
    <property type="molecule type" value="Genomic_DNA"/>
</dbReference>
<accession>A0A8S5UM38</accession>
<reference evidence="1" key="1">
    <citation type="journal article" date="2021" name="Proc. Natl. Acad. Sci. U.S.A.">
        <title>A Catalog of Tens of Thousands of Viruses from Human Metagenomes Reveals Hidden Associations with Chronic Diseases.</title>
        <authorList>
            <person name="Tisza M.J."/>
            <person name="Buck C.B."/>
        </authorList>
    </citation>
    <scope>NUCLEOTIDE SEQUENCE</scope>
    <source>
        <strain evidence="1">CtCo31</strain>
    </source>
</reference>
<protein>
    <submittedName>
        <fullName evidence="1">Uncharacterized protein</fullName>
    </submittedName>
</protein>
<evidence type="ECO:0000313" key="1">
    <source>
        <dbReference type="EMBL" id="DAF95549.1"/>
    </source>
</evidence>
<name>A0A8S5UM38_9CAUD</name>